<dbReference type="InterPro" id="IPR050697">
    <property type="entry name" value="Adenylyl/Guanylyl_Cyclase_3/4"/>
</dbReference>
<dbReference type="PANTHER" id="PTHR43081">
    <property type="entry name" value="ADENYLATE CYCLASE, TERMINAL-DIFFERENTIATION SPECIFIC-RELATED"/>
    <property type="match status" value="1"/>
</dbReference>
<dbReference type="CDD" id="cd07302">
    <property type="entry name" value="CHD"/>
    <property type="match status" value="1"/>
</dbReference>
<evidence type="ECO:0000313" key="3">
    <source>
        <dbReference type="Proteomes" id="UP000016183"/>
    </source>
</evidence>
<sequence length="226" mass="25929">MLSEHFQNKLYEKFVNKKILKSLREDFSFENFEQKVMGQKSYSSVAFIDITEFSTKISDFSIEEVSEFLAEYYSYVLKIVKDCNGHIDKIMGDGILVVFSKVFGDVHSDKEASDKSFCCCAQCIKELYNTKFEVKAAIGTGCLFFCKTGVEQIYEELSCIGHPLTIAYRLESIADRNQILLMSNTQLAGRVKTEIKNRKTSPWRMDSTTAYLKGLKSTNIDIIQYY</sequence>
<proteinExistence type="predicted"/>
<dbReference type="Proteomes" id="UP000016183">
    <property type="component" value="Unassembled WGS sequence"/>
</dbReference>
<dbReference type="Gene3D" id="3.30.70.1230">
    <property type="entry name" value="Nucleotide cyclase"/>
    <property type="match status" value="1"/>
</dbReference>
<protein>
    <recommendedName>
        <fullName evidence="1">Guanylate cyclase domain-containing protein</fullName>
    </recommendedName>
</protein>
<dbReference type="AlphaFoldDB" id="M2BFQ6"/>
<feature type="domain" description="Guanylate cyclase" evidence="1">
    <location>
        <begin position="44"/>
        <end position="171"/>
    </location>
</feature>
<dbReference type="RefSeq" id="WP_010692342.1">
    <property type="nucleotide sequence ID" value="NZ_KB442453.1"/>
</dbReference>
<dbReference type="SUPFAM" id="SSF55073">
    <property type="entry name" value="Nucleotide cyclase"/>
    <property type="match status" value="1"/>
</dbReference>
<dbReference type="PANTHER" id="PTHR43081:SF1">
    <property type="entry name" value="ADENYLATE CYCLASE, TERMINAL-DIFFERENTIATION SPECIFIC"/>
    <property type="match status" value="1"/>
</dbReference>
<dbReference type="InterPro" id="IPR001054">
    <property type="entry name" value="A/G_cyclase"/>
</dbReference>
<evidence type="ECO:0000313" key="2">
    <source>
        <dbReference type="EMBL" id="EMB28220.1"/>
    </source>
</evidence>
<name>M2BFQ6_TREDN</name>
<evidence type="ECO:0000259" key="1">
    <source>
        <dbReference type="PROSITE" id="PS50125"/>
    </source>
</evidence>
<reference evidence="2 3" key="1">
    <citation type="submission" date="2012-01" db="EMBL/GenBank/DDBJ databases">
        <title>The Genome Sequence of Treponema denticola SP33.</title>
        <authorList>
            <consortium name="The Broad Institute Genome Sequencing Platform"/>
            <person name="Earl A."/>
            <person name="Ward D."/>
            <person name="Feldgarden M."/>
            <person name="Gevers D."/>
            <person name="Blanton J.M."/>
            <person name="Fenno C.J."/>
            <person name="Baranova O.V."/>
            <person name="Mathney J."/>
            <person name="Dewhirst F.E."/>
            <person name="Izard J."/>
            <person name="Young S.K."/>
            <person name="Zeng Q."/>
            <person name="Gargeya S."/>
            <person name="Fitzgerald M."/>
            <person name="Haas B."/>
            <person name="Abouelleil A."/>
            <person name="Alvarado L."/>
            <person name="Arachchi H.M."/>
            <person name="Berlin A."/>
            <person name="Chapman S.B."/>
            <person name="Gearin G."/>
            <person name="Goldberg J."/>
            <person name="Griggs A."/>
            <person name="Gujja S."/>
            <person name="Hansen M."/>
            <person name="Heiman D."/>
            <person name="Howarth C."/>
            <person name="Larimer J."/>
            <person name="Lui A."/>
            <person name="MacDonald P.J.P."/>
            <person name="McCowen C."/>
            <person name="Montmayeur A."/>
            <person name="Murphy C."/>
            <person name="Neiman D."/>
            <person name="Pearson M."/>
            <person name="Priest M."/>
            <person name="Roberts A."/>
            <person name="Saif S."/>
            <person name="Shea T."/>
            <person name="Sisk P."/>
            <person name="Stolte C."/>
            <person name="Sykes S."/>
            <person name="Wortman J."/>
            <person name="Nusbaum C."/>
            <person name="Birren B."/>
        </authorList>
    </citation>
    <scope>NUCLEOTIDE SEQUENCE [LARGE SCALE GENOMIC DNA]</scope>
    <source>
        <strain evidence="2 3">SP33</strain>
    </source>
</reference>
<comment type="caution">
    <text evidence="2">The sequence shown here is derived from an EMBL/GenBank/DDBJ whole genome shotgun (WGS) entry which is preliminary data.</text>
</comment>
<dbReference type="GO" id="GO:0004016">
    <property type="term" value="F:adenylate cyclase activity"/>
    <property type="evidence" value="ECO:0007669"/>
    <property type="project" value="UniProtKB-ARBA"/>
</dbReference>
<accession>M2BFQ6</accession>
<dbReference type="GO" id="GO:0009190">
    <property type="term" value="P:cyclic nucleotide biosynthetic process"/>
    <property type="evidence" value="ECO:0007669"/>
    <property type="project" value="InterPro"/>
</dbReference>
<dbReference type="GO" id="GO:0035556">
    <property type="term" value="P:intracellular signal transduction"/>
    <property type="evidence" value="ECO:0007669"/>
    <property type="project" value="InterPro"/>
</dbReference>
<dbReference type="InterPro" id="IPR029787">
    <property type="entry name" value="Nucleotide_cyclase"/>
</dbReference>
<dbReference type="HOGENOM" id="CLU_1224295_0_0_12"/>
<dbReference type="EMBL" id="AGDZ01000003">
    <property type="protein sequence ID" value="EMB28220.1"/>
    <property type="molecule type" value="Genomic_DNA"/>
</dbReference>
<dbReference type="PATRIC" id="fig|999437.3.peg.73"/>
<dbReference type="Pfam" id="PF00211">
    <property type="entry name" value="Guanylate_cyc"/>
    <property type="match status" value="1"/>
</dbReference>
<dbReference type="OrthoDB" id="341967at2"/>
<gene>
    <name evidence="2" type="ORF">HMPREF9733_00073</name>
</gene>
<dbReference type="PROSITE" id="PS50125">
    <property type="entry name" value="GUANYLATE_CYCLASE_2"/>
    <property type="match status" value="1"/>
</dbReference>
<organism evidence="2 3">
    <name type="scientific">Treponema denticola SP33</name>
    <dbReference type="NCBI Taxonomy" id="999437"/>
    <lineage>
        <taxon>Bacteria</taxon>
        <taxon>Pseudomonadati</taxon>
        <taxon>Spirochaetota</taxon>
        <taxon>Spirochaetia</taxon>
        <taxon>Spirochaetales</taxon>
        <taxon>Treponemataceae</taxon>
        <taxon>Treponema</taxon>
    </lineage>
</organism>